<dbReference type="EMBL" id="BK016039">
    <property type="protein sequence ID" value="DAF90908.1"/>
    <property type="molecule type" value="Genomic_DNA"/>
</dbReference>
<sequence length="46" mass="5455">MLEQYIVRFPDANNIAIAMAYKILQNNIICGDSLKIQEQWWENELN</sequence>
<name>A0A8S5U8X1_9CAUD</name>
<reference evidence="1" key="1">
    <citation type="journal article" date="2021" name="Proc. Natl. Acad. Sci. U.S.A.">
        <title>A Catalog of Tens of Thousands of Viruses from Human Metagenomes Reveals Hidden Associations with Chronic Diseases.</title>
        <authorList>
            <person name="Tisza M.J."/>
            <person name="Buck C.B."/>
        </authorList>
    </citation>
    <scope>NUCLEOTIDE SEQUENCE</scope>
    <source>
        <strain evidence="1">CtnMR5</strain>
    </source>
</reference>
<protein>
    <submittedName>
        <fullName evidence="1">Uncharacterized protein</fullName>
    </submittedName>
</protein>
<accession>A0A8S5U8X1</accession>
<evidence type="ECO:0000313" key="1">
    <source>
        <dbReference type="EMBL" id="DAF90908.1"/>
    </source>
</evidence>
<organism evidence="1">
    <name type="scientific">Siphoviridae sp. ctnMR5</name>
    <dbReference type="NCBI Taxonomy" id="2825658"/>
    <lineage>
        <taxon>Viruses</taxon>
        <taxon>Duplodnaviria</taxon>
        <taxon>Heunggongvirae</taxon>
        <taxon>Uroviricota</taxon>
        <taxon>Caudoviricetes</taxon>
    </lineage>
</organism>
<proteinExistence type="predicted"/>